<evidence type="ECO:0000313" key="2">
    <source>
        <dbReference type="Proteomes" id="UP000239549"/>
    </source>
</evidence>
<accession>A0A2L2XCZ3</accession>
<comment type="caution">
    <text evidence="1">The sequence shown here is derived from an EMBL/GenBank/DDBJ whole genome shotgun (WGS) entry which is preliminary data.</text>
</comment>
<name>A0A2L2XCZ3_9FIRM</name>
<sequence length="40" mass="4857">MLQQLMVLRKIFNYITLITIPPIKSCNFSSWFDSMNRRHL</sequence>
<protein>
    <submittedName>
        <fullName evidence="1">Uncharacterized protein</fullName>
    </submittedName>
</protein>
<dbReference type="Proteomes" id="UP000239549">
    <property type="component" value="Unassembled WGS sequence"/>
</dbReference>
<evidence type="ECO:0000313" key="1">
    <source>
        <dbReference type="EMBL" id="GBF33874.1"/>
    </source>
</evidence>
<dbReference type="AlphaFoldDB" id="A0A2L2XCZ3"/>
<keyword evidence="2" id="KW-1185">Reference proteome</keyword>
<dbReference type="EMBL" id="BFAV01000123">
    <property type="protein sequence ID" value="GBF33874.1"/>
    <property type="molecule type" value="Genomic_DNA"/>
</dbReference>
<reference evidence="2" key="1">
    <citation type="submission" date="2018-02" db="EMBL/GenBank/DDBJ databases">
        <title>Genome sequence of Desulfocucumis palustris strain NAW-5.</title>
        <authorList>
            <person name="Watanabe M."/>
            <person name="Kojima H."/>
            <person name="Fukui M."/>
        </authorList>
    </citation>
    <scope>NUCLEOTIDE SEQUENCE [LARGE SCALE GENOMIC DNA]</scope>
    <source>
        <strain evidence="2">NAW-5</strain>
    </source>
</reference>
<proteinExistence type="predicted"/>
<organism evidence="1 2">
    <name type="scientific">Desulfocucumis palustris</name>
    <dbReference type="NCBI Taxonomy" id="1898651"/>
    <lineage>
        <taxon>Bacteria</taxon>
        <taxon>Bacillati</taxon>
        <taxon>Bacillota</taxon>
        <taxon>Clostridia</taxon>
        <taxon>Eubacteriales</taxon>
        <taxon>Desulfocucumaceae</taxon>
        <taxon>Desulfocucumis</taxon>
    </lineage>
</organism>
<gene>
    <name evidence="1" type="ORF">DCCM_2985</name>
</gene>